<comment type="caution">
    <text evidence="1">The sequence shown here is derived from an EMBL/GenBank/DDBJ whole genome shotgun (WGS) entry which is preliminary data.</text>
</comment>
<dbReference type="Proteomes" id="UP000037510">
    <property type="component" value="Unassembled WGS sequence"/>
</dbReference>
<evidence type="ECO:0000313" key="2">
    <source>
        <dbReference type="Proteomes" id="UP000037510"/>
    </source>
</evidence>
<sequence length="203" mass="23301">MLYLKFRRYPENSNKKDYIVFLNHNKENTAFTDKDRMALSKGLREHGVSGVMHLRSLNKFKVGITFYLPNNANMFLQNKKLLDQLSLRASIPIFSLIGSFSKVITVRRFMRRMRGDGGAAVQFQPTQAVAVTFASTNLREHVYLDSWRHECMRYGHIAKFFRNSEVCSISTEGHNFRQCNVDPKNAKCLNCNGNHIAISSSCP</sequence>
<keyword evidence="2" id="KW-1185">Reference proteome</keyword>
<gene>
    <name evidence="1" type="ORF">OBRU01_04741</name>
</gene>
<organism evidence="1 2">
    <name type="scientific">Operophtera brumata</name>
    <name type="common">Winter moth</name>
    <name type="synonym">Phalaena brumata</name>
    <dbReference type="NCBI Taxonomy" id="104452"/>
    <lineage>
        <taxon>Eukaryota</taxon>
        <taxon>Metazoa</taxon>
        <taxon>Ecdysozoa</taxon>
        <taxon>Arthropoda</taxon>
        <taxon>Hexapoda</taxon>
        <taxon>Insecta</taxon>
        <taxon>Pterygota</taxon>
        <taxon>Neoptera</taxon>
        <taxon>Endopterygota</taxon>
        <taxon>Lepidoptera</taxon>
        <taxon>Glossata</taxon>
        <taxon>Ditrysia</taxon>
        <taxon>Geometroidea</taxon>
        <taxon>Geometridae</taxon>
        <taxon>Larentiinae</taxon>
        <taxon>Operophtera</taxon>
    </lineage>
</organism>
<name>A0A0L7L780_OPEBR</name>
<dbReference type="AlphaFoldDB" id="A0A0L7L780"/>
<proteinExistence type="predicted"/>
<accession>A0A0L7L780</accession>
<evidence type="ECO:0000313" key="1">
    <source>
        <dbReference type="EMBL" id="KOB71199.1"/>
    </source>
</evidence>
<protein>
    <submittedName>
        <fullName evidence="1">Uncharacterized protein</fullName>
    </submittedName>
</protein>
<reference evidence="1 2" key="1">
    <citation type="journal article" date="2015" name="Genome Biol. Evol.">
        <title>The genome of winter moth (Operophtera brumata) provides a genomic perspective on sexual dimorphism and phenology.</title>
        <authorList>
            <person name="Derks M.F."/>
            <person name="Smit S."/>
            <person name="Salis L."/>
            <person name="Schijlen E."/>
            <person name="Bossers A."/>
            <person name="Mateman C."/>
            <person name="Pijl A.S."/>
            <person name="de Ridder D."/>
            <person name="Groenen M.A."/>
            <person name="Visser M.E."/>
            <person name="Megens H.J."/>
        </authorList>
    </citation>
    <scope>NUCLEOTIDE SEQUENCE [LARGE SCALE GENOMIC DNA]</scope>
    <source>
        <strain evidence="1">WM2013NL</strain>
        <tissue evidence="1">Head and thorax</tissue>
    </source>
</reference>
<dbReference type="EMBL" id="JTDY01002552">
    <property type="protein sequence ID" value="KOB71199.1"/>
    <property type="molecule type" value="Genomic_DNA"/>
</dbReference>